<protein>
    <submittedName>
        <fullName evidence="2">Putative exonuclease</fullName>
    </submittedName>
</protein>
<dbReference type="SUPFAM" id="SSF53098">
    <property type="entry name" value="Ribonuclease H-like"/>
    <property type="match status" value="1"/>
</dbReference>
<keyword evidence="2" id="KW-0269">Exonuclease</keyword>
<proteinExistence type="predicted"/>
<dbReference type="SMART" id="SM00479">
    <property type="entry name" value="EXOIII"/>
    <property type="match status" value="1"/>
</dbReference>
<keyword evidence="2" id="KW-0378">Hydrolase</keyword>
<dbReference type="GO" id="GO:0004527">
    <property type="term" value="F:exonuclease activity"/>
    <property type="evidence" value="ECO:0007669"/>
    <property type="project" value="UniProtKB-KW"/>
</dbReference>
<dbReference type="Pfam" id="PF00929">
    <property type="entry name" value="RNase_T"/>
    <property type="match status" value="1"/>
</dbReference>
<dbReference type="GO" id="GO:0003676">
    <property type="term" value="F:nucleic acid binding"/>
    <property type="evidence" value="ECO:0007669"/>
    <property type="project" value="InterPro"/>
</dbReference>
<gene>
    <name evidence="2" type="ORF">AVDCRST_MAG39-361</name>
</gene>
<dbReference type="GO" id="GO:0006259">
    <property type="term" value="P:DNA metabolic process"/>
    <property type="evidence" value="ECO:0007669"/>
    <property type="project" value="UniProtKB-ARBA"/>
</dbReference>
<keyword evidence="2" id="KW-0540">Nuclease</keyword>
<dbReference type="InterPro" id="IPR012337">
    <property type="entry name" value="RNaseH-like_sf"/>
</dbReference>
<evidence type="ECO:0000313" key="2">
    <source>
        <dbReference type="EMBL" id="CAA9482644.1"/>
    </source>
</evidence>
<sequence>MTETPRPTIRVVDLETTGSTLPAHRVCEIGWQDVVLGDDGWTMGASGATLVDPERPMPAVTSAVHHLTDEDVAGAPRWFQVAPAVLGLGRERGIVAFAAHRADFEQRWCTPAFTGGLPWICTWKGALRVWPDAPSFSNQSLRYWRRPAGLDRARGLPAHRAGPDAYVTAHHLRDMLAVAPVDKLIGWNAEPGLLPRVPRGPDRGKRWSELDKDTLRRELRDRDEDIRFSAAAELARRAGAGPAPAPAQAALL</sequence>
<dbReference type="InterPro" id="IPR036397">
    <property type="entry name" value="RNaseH_sf"/>
</dbReference>
<feature type="domain" description="Exonuclease" evidence="1">
    <location>
        <begin position="8"/>
        <end position="181"/>
    </location>
</feature>
<dbReference type="Gene3D" id="3.30.420.10">
    <property type="entry name" value="Ribonuclease H-like superfamily/Ribonuclease H"/>
    <property type="match status" value="1"/>
</dbReference>
<reference evidence="2" key="1">
    <citation type="submission" date="2020-02" db="EMBL/GenBank/DDBJ databases">
        <authorList>
            <person name="Meier V. D."/>
        </authorList>
    </citation>
    <scope>NUCLEOTIDE SEQUENCE</scope>
    <source>
        <strain evidence="2">AVDCRST_MAG39</strain>
    </source>
</reference>
<organism evidence="2">
    <name type="scientific">uncultured Sphingomonadaceae bacterium</name>
    <dbReference type="NCBI Taxonomy" id="169976"/>
    <lineage>
        <taxon>Bacteria</taxon>
        <taxon>Pseudomonadati</taxon>
        <taxon>Pseudomonadota</taxon>
        <taxon>Alphaproteobacteria</taxon>
        <taxon>Sphingomonadales</taxon>
        <taxon>Sphingomonadaceae</taxon>
        <taxon>environmental samples</taxon>
    </lineage>
</organism>
<dbReference type="CDD" id="cd06127">
    <property type="entry name" value="DEDDh"/>
    <property type="match status" value="1"/>
</dbReference>
<dbReference type="AlphaFoldDB" id="A0A6J4S163"/>
<dbReference type="InterPro" id="IPR013520">
    <property type="entry name" value="Ribonucl_H"/>
</dbReference>
<evidence type="ECO:0000259" key="1">
    <source>
        <dbReference type="SMART" id="SM00479"/>
    </source>
</evidence>
<name>A0A6J4S163_9SPHN</name>
<accession>A0A6J4S163</accession>
<dbReference type="EMBL" id="CADCVW010000012">
    <property type="protein sequence ID" value="CAA9482644.1"/>
    <property type="molecule type" value="Genomic_DNA"/>
</dbReference>